<comment type="cofactor">
    <cofactor evidence="6">
        <name>Mg(2+)</name>
        <dbReference type="ChEBI" id="CHEBI:18420"/>
    </cofactor>
    <text evidence="6">Binds 1 Mg(2+) ion per subunit.</text>
</comment>
<dbReference type="FunFam" id="3.40.120.10:FF:000001">
    <property type="entry name" value="Phosphoglucosamine mutase"/>
    <property type="match status" value="1"/>
</dbReference>
<dbReference type="InterPro" id="IPR016066">
    <property type="entry name" value="A-D-PHexomutase_CS"/>
</dbReference>
<feature type="binding site" evidence="6">
    <location>
        <position position="241"/>
    </location>
    <ligand>
        <name>Mg(2+)</name>
        <dbReference type="ChEBI" id="CHEBI:18420"/>
    </ligand>
</feature>
<dbReference type="GO" id="GO:0005975">
    <property type="term" value="P:carbohydrate metabolic process"/>
    <property type="evidence" value="ECO:0007669"/>
    <property type="project" value="InterPro"/>
</dbReference>
<evidence type="ECO:0000259" key="12">
    <source>
        <dbReference type="Pfam" id="PF02880"/>
    </source>
</evidence>
<evidence type="ECO:0000256" key="6">
    <source>
        <dbReference type="HAMAP-Rule" id="MF_01554"/>
    </source>
</evidence>
<gene>
    <name evidence="6" type="primary">glmM</name>
    <name evidence="13" type="ORF">ALQ84_04598</name>
</gene>
<dbReference type="GO" id="GO:0009252">
    <property type="term" value="P:peptidoglycan biosynthetic process"/>
    <property type="evidence" value="ECO:0007669"/>
    <property type="project" value="UniProtKB-ARBA"/>
</dbReference>
<evidence type="ECO:0000256" key="3">
    <source>
        <dbReference type="ARBA" id="ARBA00022723"/>
    </source>
</evidence>
<dbReference type="InterPro" id="IPR016055">
    <property type="entry name" value="A-D-PHexomutase_a/b/a-I/II/III"/>
</dbReference>
<feature type="domain" description="Alpha-D-phosphohexomutase C-terminal" evidence="9">
    <location>
        <begin position="373"/>
        <end position="440"/>
    </location>
</feature>
<feature type="modified residue" description="Phosphoserine" evidence="6">
    <location>
        <position position="102"/>
    </location>
</feature>
<dbReference type="SUPFAM" id="SSF55957">
    <property type="entry name" value="Phosphoglucomutase, C-terminal domain"/>
    <property type="match status" value="1"/>
</dbReference>
<keyword evidence="3 6" id="KW-0479">Metal-binding</keyword>
<accession>A0A0P9MAD4</accession>
<comment type="caution">
    <text evidence="13">The sequence shown here is derived from an EMBL/GenBank/DDBJ whole genome shotgun (WGS) entry which is preliminary data.</text>
</comment>
<dbReference type="NCBIfam" id="NF008139">
    <property type="entry name" value="PRK10887.1"/>
    <property type="match status" value="1"/>
</dbReference>
<name>A0A0P9MAD4_9PSED</name>
<feature type="domain" description="Alpha-D-phosphohexomutase alpha/beta/alpha" evidence="12">
    <location>
        <begin position="258"/>
        <end position="362"/>
    </location>
</feature>
<evidence type="ECO:0000313" key="14">
    <source>
        <dbReference type="Proteomes" id="UP000278587"/>
    </source>
</evidence>
<reference evidence="13 14" key="1">
    <citation type="submission" date="2018-08" db="EMBL/GenBank/DDBJ databases">
        <title>Recombination of ecologically and evolutionarily significant loci maintains genetic cohesion in the Pseudomonas syringae species complex.</title>
        <authorList>
            <person name="Dillon M."/>
            <person name="Thakur S."/>
            <person name="Almeida R.N.D."/>
            <person name="Weir B.S."/>
            <person name="Guttman D.S."/>
        </authorList>
    </citation>
    <scope>NUCLEOTIDE SEQUENCE [LARGE SCALE GENOMIC DNA]</scope>
    <source>
        <strain evidence="13 14">ICMP 4086</strain>
    </source>
</reference>
<dbReference type="InterPro" id="IPR005845">
    <property type="entry name" value="A-D-PHexomutase_a/b/a-II"/>
</dbReference>
<dbReference type="FunFam" id="3.40.120.10:FF:000003">
    <property type="entry name" value="Phosphoglucosamine mutase"/>
    <property type="match status" value="1"/>
</dbReference>
<dbReference type="PANTHER" id="PTHR42946:SF1">
    <property type="entry name" value="PHOSPHOGLUCOMUTASE (ALPHA-D-GLUCOSE-1,6-BISPHOSPHATE-DEPENDENT)"/>
    <property type="match status" value="1"/>
</dbReference>
<feature type="binding site" description="via phosphate group" evidence="6">
    <location>
        <position position="102"/>
    </location>
    <ligand>
        <name>Mg(2+)</name>
        <dbReference type="ChEBI" id="CHEBI:18420"/>
    </ligand>
</feature>
<keyword evidence="4 6" id="KW-0460">Magnesium</keyword>
<dbReference type="CDD" id="cd05802">
    <property type="entry name" value="GlmM"/>
    <property type="match status" value="1"/>
</dbReference>
<feature type="binding site" evidence="6">
    <location>
        <position position="243"/>
    </location>
    <ligand>
        <name>Mg(2+)</name>
        <dbReference type="ChEBI" id="CHEBI:18420"/>
    </ligand>
</feature>
<evidence type="ECO:0000259" key="11">
    <source>
        <dbReference type="Pfam" id="PF02879"/>
    </source>
</evidence>
<organism evidence="13 14">
    <name type="scientific">Pseudomonas caricapapayae</name>
    <dbReference type="NCBI Taxonomy" id="46678"/>
    <lineage>
        <taxon>Bacteria</taxon>
        <taxon>Pseudomonadati</taxon>
        <taxon>Pseudomonadota</taxon>
        <taxon>Gammaproteobacteria</taxon>
        <taxon>Pseudomonadales</taxon>
        <taxon>Pseudomonadaceae</taxon>
        <taxon>Pseudomonas</taxon>
    </lineage>
</organism>
<dbReference type="InterPro" id="IPR005844">
    <property type="entry name" value="A-D-PHexomutase_a/b/a-I"/>
</dbReference>
<dbReference type="OrthoDB" id="9803322at2"/>
<dbReference type="RefSeq" id="WP_055010955.1">
    <property type="nucleotide sequence ID" value="NZ_LJPW01000161.1"/>
</dbReference>
<dbReference type="Pfam" id="PF00408">
    <property type="entry name" value="PGM_PMM_IV"/>
    <property type="match status" value="1"/>
</dbReference>
<comment type="PTM">
    <text evidence="6">Activated by phosphorylation.</text>
</comment>
<dbReference type="GO" id="GO:0005829">
    <property type="term" value="C:cytosol"/>
    <property type="evidence" value="ECO:0007669"/>
    <property type="project" value="TreeGrafter"/>
</dbReference>
<dbReference type="EC" id="5.4.2.10" evidence="6 8"/>
<evidence type="ECO:0000256" key="1">
    <source>
        <dbReference type="ARBA" id="ARBA00010231"/>
    </source>
</evidence>
<dbReference type="NCBIfam" id="TIGR01455">
    <property type="entry name" value="glmM"/>
    <property type="match status" value="1"/>
</dbReference>
<dbReference type="HAMAP" id="MF_01554_B">
    <property type="entry name" value="GlmM_B"/>
    <property type="match status" value="1"/>
</dbReference>
<dbReference type="PANTHER" id="PTHR42946">
    <property type="entry name" value="PHOSPHOHEXOSE MUTASE"/>
    <property type="match status" value="1"/>
</dbReference>
<keyword evidence="5 6" id="KW-0413">Isomerase</keyword>
<dbReference type="Pfam" id="PF02880">
    <property type="entry name" value="PGM_PMM_III"/>
    <property type="match status" value="1"/>
</dbReference>
<evidence type="ECO:0000256" key="7">
    <source>
        <dbReference type="RuleBase" id="RU004326"/>
    </source>
</evidence>
<evidence type="ECO:0000259" key="10">
    <source>
        <dbReference type="Pfam" id="PF02878"/>
    </source>
</evidence>
<dbReference type="PRINTS" id="PR00509">
    <property type="entry name" value="PGMPMM"/>
</dbReference>
<dbReference type="SUPFAM" id="SSF53738">
    <property type="entry name" value="Phosphoglucomutase, first 3 domains"/>
    <property type="match status" value="3"/>
</dbReference>
<dbReference type="InterPro" id="IPR050060">
    <property type="entry name" value="Phosphoglucosamine_mutase"/>
</dbReference>
<sequence length="447" mass="48136">MTTRKYFGTDGIRGRVGQFPITPEFMLKLGWSAGMAFRKMGACRILVGKDTRISGYMFESALEAGLSAAGADVLLLGPMPTPAIAYLTRTFHAEAGIVISASHNPHYDNGIKFFSGQGTKLPDEIEMMIEELLDAPMTVAESENLGKVSRINDAAGRYIEFCKSSVPTSTDFAGLKVVIDCAHGATYKVAPNVFRELGAQVVVLSAQPDGLNINKNCGSTHMEALQAAVLAEHADMGIGFDGDGDRVLMVDHTGTIVDGDELLYIIARDLHERGRLQGGVVGTLMSNLGLELALAEQNIPFVRANVGDRYVIAELLERNWQIGGENSGHIVCFQHATTGDAIIASLQVILALRRSNVSLAEARLKLRKCPQILINVRFAGAGVDPVSHPSVQEACARVTEQMAGRGRVLLRKSGTEPLVRVMVEGEDETQVRAYAEELAKLVAEVCA</sequence>
<dbReference type="GO" id="GO:0008966">
    <property type="term" value="F:phosphoglucosamine mutase activity"/>
    <property type="evidence" value="ECO:0007669"/>
    <property type="project" value="UniProtKB-UniRule"/>
</dbReference>
<protein>
    <recommendedName>
        <fullName evidence="6 8">Phosphoglucosamine mutase</fullName>
        <ecNumber evidence="6 8">5.4.2.10</ecNumber>
    </recommendedName>
</protein>
<evidence type="ECO:0000256" key="5">
    <source>
        <dbReference type="ARBA" id="ARBA00023235"/>
    </source>
</evidence>
<dbReference type="Pfam" id="PF02878">
    <property type="entry name" value="PGM_PMM_I"/>
    <property type="match status" value="1"/>
</dbReference>
<keyword evidence="2 6" id="KW-0597">Phosphoprotein</keyword>
<dbReference type="PROSITE" id="PS00710">
    <property type="entry name" value="PGM_PMM"/>
    <property type="match status" value="1"/>
</dbReference>
<proteinExistence type="inferred from homology"/>
<dbReference type="GO" id="GO:0004615">
    <property type="term" value="F:phosphomannomutase activity"/>
    <property type="evidence" value="ECO:0007669"/>
    <property type="project" value="UniProtKB-ARBA"/>
</dbReference>
<dbReference type="GO" id="GO:0000287">
    <property type="term" value="F:magnesium ion binding"/>
    <property type="evidence" value="ECO:0007669"/>
    <property type="project" value="UniProtKB-UniRule"/>
</dbReference>
<dbReference type="InterPro" id="IPR006352">
    <property type="entry name" value="GlmM_bact"/>
</dbReference>
<dbReference type="GO" id="GO:0006048">
    <property type="term" value="P:UDP-N-acetylglucosamine biosynthetic process"/>
    <property type="evidence" value="ECO:0007669"/>
    <property type="project" value="TreeGrafter"/>
</dbReference>
<comment type="function">
    <text evidence="6 8">Catalyzes the conversion of glucosamine-6-phosphate to glucosamine-1-phosphate.</text>
</comment>
<dbReference type="Gene3D" id="3.40.120.10">
    <property type="entry name" value="Alpha-D-Glucose-1,6-Bisphosphate, subunit A, domain 3"/>
    <property type="match status" value="3"/>
</dbReference>
<comment type="similarity">
    <text evidence="1 6 7">Belongs to the phosphohexose mutase family.</text>
</comment>
<feature type="domain" description="Alpha-D-phosphohexomutase alpha/beta/alpha" evidence="10">
    <location>
        <begin position="4"/>
        <end position="134"/>
    </location>
</feature>
<dbReference type="AlphaFoldDB" id="A0A0P9MAD4"/>
<feature type="binding site" evidence="6">
    <location>
        <position position="245"/>
    </location>
    <ligand>
        <name>Mg(2+)</name>
        <dbReference type="ChEBI" id="CHEBI:18420"/>
    </ligand>
</feature>
<dbReference type="InterPro" id="IPR005846">
    <property type="entry name" value="A-D-PHexomutase_a/b/a-III"/>
</dbReference>
<comment type="catalytic activity">
    <reaction evidence="6 8">
        <text>alpha-D-glucosamine 1-phosphate = D-glucosamine 6-phosphate</text>
        <dbReference type="Rhea" id="RHEA:23424"/>
        <dbReference type="ChEBI" id="CHEBI:58516"/>
        <dbReference type="ChEBI" id="CHEBI:58725"/>
        <dbReference type="EC" id="5.4.2.10"/>
    </reaction>
</comment>
<dbReference type="InterPro" id="IPR005841">
    <property type="entry name" value="Alpha-D-phosphohexomutase_SF"/>
</dbReference>
<dbReference type="Pfam" id="PF02879">
    <property type="entry name" value="PGM_PMM_II"/>
    <property type="match status" value="1"/>
</dbReference>
<evidence type="ECO:0000259" key="9">
    <source>
        <dbReference type="Pfam" id="PF00408"/>
    </source>
</evidence>
<dbReference type="InterPro" id="IPR036900">
    <property type="entry name" value="A-D-PHexomutase_C_sf"/>
</dbReference>
<dbReference type="EMBL" id="RBOC01000030">
    <property type="protein sequence ID" value="RMM13929.1"/>
    <property type="molecule type" value="Genomic_DNA"/>
</dbReference>
<feature type="active site" description="Phosphoserine intermediate" evidence="6">
    <location>
        <position position="102"/>
    </location>
</feature>
<dbReference type="InterPro" id="IPR005843">
    <property type="entry name" value="A-D-PHexomutase_C"/>
</dbReference>
<evidence type="ECO:0000256" key="4">
    <source>
        <dbReference type="ARBA" id="ARBA00022842"/>
    </source>
</evidence>
<evidence type="ECO:0000256" key="8">
    <source>
        <dbReference type="RuleBase" id="RU004327"/>
    </source>
</evidence>
<evidence type="ECO:0000313" key="13">
    <source>
        <dbReference type="EMBL" id="RMM13929.1"/>
    </source>
</evidence>
<evidence type="ECO:0000256" key="2">
    <source>
        <dbReference type="ARBA" id="ARBA00022553"/>
    </source>
</evidence>
<dbReference type="GO" id="GO:0004614">
    <property type="term" value="F:phosphoglucomutase activity"/>
    <property type="evidence" value="ECO:0007669"/>
    <property type="project" value="UniProtKB-ARBA"/>
</dbReference>
<dbReference type="Gene3D" id="3.30.310.50">
    <property type="entry name" value="Alpha-D-phosphohexomutase, C-terminal domain"/>
    <property type="match status" value="1"/>
</dbReference>
<dbReference type="FunFam" id="3.30.310.50:FF:000001">
    <property type="entry name" value="Phosphoglucosamine mutase"/>
    <property type="match status" value="1"/>
</dbReference>
<feature type="domain" description="Alpha-D-phosphohexomutase alpha/beta/alpha" evidence="11">
    <location>
        <begin position="157"/>
        <end position="254"/>
    </location>
</feature>
<dbReference type="Proteomes" id="UP000278587">
    <property type="component" value="Unassembled WGS sequence"/>
</dbReference>